<organism evidence="6 7">
    <name type="scientific">Aureibaculum marinum</name>
    <dbReference type="NCBI Taxonomy" id="2487930"/>
    <lineage>
        <taxon>Bacteria</taxon>
        <taxon>Pseudomonadati</taxon>
        <taxon>Bacteroidota</taxon>
        <taxon>Flavobacteriia</taxon>
        <taxon>Flavobacteriales</taxon>
        <taxon>Flavobacteriaceae</taxon>
        <taxon>Aureibaculum</taxon>
    </lineage>
</organism>
<dbReference type="InterPro" id="IPR002641">
    <property type="entry name" value="PNPLA_dom"/>
</dbReference>
<dbReference type="CDD" id="cd07205">
    <property type="entry name" value="Pat_PNPLA6_PNPLA7_NTE1_like"/>
    <property type="match status" value="1"/>
</dbReference>
<feature type="domain" description="PNPLA" evidence="5">
    <location>
        <begin position="13"/>
        <end position="171"/>
    </location>
</feature>
<dbReference type="PANTHER" id="PTHR14226:SF29">
    <property type="entry name" value="NEUROPATHY TARGET ESTERASE SWS"/>
    <property type="match status" value="1"/>
</dbReference>
<comment type="caution">
    <text evidence="6">The sequence shown here is derived from an EMBL/GenBank/DDBJ whole genome shotgun (WGS) entry which is preliminary data.</text>
</comment>
<evidence type="ECO:0000313" key="7">
    <source>
        <dbReference type="Proteomes" id="UP000270856"/>
    </source>
</evidence>
<dbReference type="InterPro" id="IPR016035">
    <property type="entry name" value="Acyl_Trfase/lysoPLipase"/>
</dbReference>
<keyword evidence="7" id="KW-1185">Reference proteome</keyword>
<keyword evidence="3 4" id="KW-0443">Lipid metabolism</keyword>
<proteinExistence type="predicted"/>
<gene>
    <name evidence="6" type="ORF">EGM88_05980</name>
</gene>
<evidence type="ECO:0000256" key="2">
    <source>
        <dbReference type="ARBA" id="ARBA00022963"/>
    </source>
</evidence>
<reference evidence="6 7" key="1">
    <citation type="submission" date="2018-11" db="EMBL/GenBank/DDBJ databases">
        <title>Aureibaculum marinum gen. nov., sp. nov., a member of the family Flavobacteriaceae isolated from the Bohai Sea.</title>
        <authorList>
            <person name="Ji X."/>
        </authorList>
    </citation>
    <scope>NUCLEOTIDE SEQUENCE [LARGE SCALE GENOMIC DNA]</scope>
    <source>
        <strain evidence="6 7">BH-SD17</strain>
    </source>
</reference>
<feature type="active site" description="Nucleophile" evidence="4">
    <location>
        <position position="46"/>
    </location>
</feature>
<evidence type="ECO:0000313" key="6">
    <source>
        <dbReference type="EMBL" id="RPD98736.1"/>
    </source>
</evidence>
<feature type="active site" description="Proton acceptor" evidence="4">
    <location>
        <position position="158"/>
    </location>
</feature>
<evidence type="ECO:0000256" key="1">
    <source>
        <dbReference type="ARBA" id="ARBA00022801"/>
    </source>
</evidence>
<keyword evidence="1 4" id="KW-0378">Hydrolase</keyword>
<dbReference type="OrthoDB" id="9770965at2"/>
<dbReference type="InterPro" id="IPR050301">
    <property type="entry name" value="NTE"/>
</dbReference>
<dbReference type="Proteomes" id="UP000270856">
    <property type="component" value="Unassembled WGS sequence"/>
</dbReference>
<dbReference type="Gene3D" id="3.40.1090.10">
    <property type="entry name" value="Cytosolic phospholipase A2 catalytic domain"/>
    <property type="match status" value="1"/>
</dbReference>
<evidence type="ECO:0000256" key="4">
    <source>
        <dbReference type="PROSITE-ProRule" id="PRU01161"/>
    </source>
</evidence>
<feature type="short sequence motif" description="GXGXXG" evidence="4">
    <location>
        <begin position="17"/>
        <end position="22"/>
    </location>
</feature>
<dbReference type="AlphaFoldDB" id="A0A3N4P168"/>
<name>A0A3N4P168_9FLAO</name>
<dbReference type="PROSITE" id="PS51635">
    <property type="entry name" value="PNPLA"/>
    <property type="match status" value="1"/>
</dbReference>
<evidence type="ECO:0000259" key="5">
    <source>
        <dbReference type="PROSITE" id="PS51635"/>
    </source>
</evidence>
<dbReference type="Pfam" id="PF01734">
    <property type="entry name" value="Patatin"/>
    <property type="match status" value="1"/>
</dbReference>
<keyword evidence="2 4" id="KW-0442">Lipid degradation</keyword>
<dbReference type="GO" id="GO:0016787">
    <property type="term" value="F:hydrolase activity"/>
    <property type="evidence" value="ECO:0007669"/>
    <property type="project" value="UniProtKB-UniRule"/>
</dbReference>
<sequence length="266" mass="29425">MNFKQPKPVKIGLALSGGGVRGIAHVGVIKALEEYGISPDYIAGTSAGALVGALYAKGCSIEQIMHFFKTVNVFSINKFAWKKPGLVDTQKFYDEFLNILEEDTFDVLKKSLFITATNILDGTLKVFKEGDLIKPILASAAFPGVFTPIKIDDEYYIDGGTINNFPVDLLTPYCKRIIGVYVNPFKRIKIENLKNTFTVLDRAFKINMANDSLLKFSDCDLLICPDDLKSFGTFSFSDIDNVFNLGYEATLEVLESNSGRLLLADL</sequence>
<feature type="short sequence motif" description="DGA/G" evidence="4">
    <location>
        <begin position="158"/>
        <end position="160"/>
    </location>
</feature>
<feature type="short sequence motif" description="GXSXG" evidence="4">
    <location>
        <begin position="44"/>
        <end position="48"/>
    </location>
</feature>
<dbReference type="RefSeq" id="WP_123897050.1">
    <property type="nucleotide sequence ID" value="NZ_RPFJ01000006.1"/>
</dbReference>
<dbReference type="PANTHER" id="PTHR14226">
    <property type="entry name" value="NEUROPATHY TARGET ESTERASE/SWISS CHEESE D.MELANOGASTER"/>
    <property type="match status" value="1"/>
</dbReference>
<dbReference type="GO" id="GO:0016042">
    <property type="term" value="P:lipid catabolic process"/>
    <property type="evidence" value="ECO:0007669"/>
    <property type="project" value="UniProtKB-UniRule"/>
</dbReference>
<protein>
    <submittedName>
        <fullName evidence="6">Patatin</fullName>
    </submittedName>
</protein>
<dbReference type="EMBL" id="RPFJ01000006">
    <property type="protein sequence ID" value="RPD98736.1"/>
    <property type="molecule type" value="Genomic_DNA"/>
</dbReference>
<dbReference type="SUPFAM" id="SSF52151">
    <property type="entry name" value="FabD/lysophospholipase-like"/>
    <property type="match status" value="1"/>
</dbReference>
<evidence type="ECO:0000256" key="3">
    <source>
        <dbReference type="ARBA" id="ARBA00023098"/>
    </source>
</evidence>
<accession>A0A3N4P168</accession>